<sequence length="739" mass="80455">METAVQGGEHRPPRDSVLHRIPSWKEMCDITGPANSSPARPPRGPTRAHSPPTSELENNGSFTKLAPPAMVSKEVVNQELGKSEQARSEPPHQQVDAMKIKARSEKLNQIVNPSSLNVNNAQLALYIAMAHAGLVLGIIVILGVVLLLKGYWKPIQWAVLISMPLREIQTVLVSFWQGPLEAGIVETILAVPAFVLKNLVETGHDAREAVLGMAGMVGRGSDSLPKKKIGFAKLSRWLLAFAVCTVLYDFLGPAVLASAAFVGLLSYAGLTTLWPLFESTPHESPALKSKPANGLTRIYRWTIQPVVDALRWSNRGVTRSLAAKLPTVVAIVLILFMIMSFLGGSILFTYKVGMETKDAIVTLKAHVEHNNYAEMTGLNKWVEENNVTQQVDSYMSQAYETLLEQIDAFAEKNNMTEAVNVGKQFLRGISHKERVIGAQNETGSMEVVVPSHPLVEKLQNIKVKLRTYDFGGAYAEGGAAASLGLDLFQVRQDDLMESAKQALRSFSDVGKTVVLSGSSLMGRAFYLIISFWSSIASGAVGFINFITQTIIFFSVLYYLITSESGGVMNQMLNMVPLSDSVRSRCANVLDHAVSSVLLATLKAAIFQATFTWLLYTWFRIHFLYMATFLAMSQGVLPLFPNWLASIPGGAQLALEGRYAEAAALVILHVYGMDYGLSKIHMEIPGHNGYLTGLSIAGGMALFSPALEGAILGPLIMTVLLAAKNLYGEFVLGIPMDLNS</sequence>
<reference evidence="9" key="3">
    <citation type="submission" date="2020-12" db="UniProtKB">
        <authorList>
            <consortium name="EnsemblPlants"/>
        </authorList>
    </citation>
    <scope>IDENTIFICATION</scope>
</reference>
<proteinExistence type="inferred from homology"/>
<evidence type="ECO:0000256" key="3">
    <source>
        <dbReference type="ARBA" id="ARBA00022692"/>
    </source>
</evidence>
<dbReference type="OMA" id="CANVLDH"/>
<evidence type="ECO:0000256" key="5">
    <source>
        <dbReference type="ARBA" id="ARBA00023136"/>
    </source>
</evidence>
<comment type="subcellular location">
    <subcellularLocation>
        <location evidence="1">Membrane</location>
        <topology evidence="1">Multi-pass membrane protein</topology>
    </subcellularLocation>
</comment>
<dbReference type="OrthoDB" id="5970161at2759"/>
<feature type="compositionally biased region" description="Polar residues" evidence="6">
    <location>
        <begin position="51"/>
        <end position="62"/>
    </location>
</feature>
<feature type="transmembrane region" description="Helical" evidence="7">
    <location>
        <begin position="328"/>
        <end position="350"/>
    </location>
</feature>
<dbReference type="GO" id="GO:0016020">
    <property type="term" value="C:membrane"/>
    <property type="evidence" value="ECO:0007669"/>
    <property type="project" value="UniProtKB-SubCell"/>
</dbReference>
<gene>
    <name evidence="9" type="primary">LOC112293440</name>
    <name evidence="8" type="ORF">PHYPA_020734</name>
</gene>
<dbReference type="Proteomes" id="UP000006727">
    <property type="component" value="Chromosome 16"/>
</dbReference>
<dbReference type="RefSeq" id="XP_024398598.1">
    <property type="nucleotide sequence ID" value="XM_024542830.2"/>
</dbReference>
<evidence type="ECO:0000256" key="6">
    <source>
        <dbReference type="SAM" id="MobiDB-lite"/>
    </source>
</evidence>
<keyword evidence="10" id="KW-1185">Reference proteome</keyword>
<dbReference type="RefSeq" id="XP_024398599.1">
    <property type="nucleotide sequence ID" value="XM_024542831.2"/>
</dbReference>
<dbReference type="PANTHER" id="PTHR21716">
    <property type="entry name" value="TRANSMEMBRANE PROTEIN"/>
    <property type="match status" value="1"/>
</dbReference>
<dbReference type="Gramene" id="Pp3c16_9890V3.5">
    <property type="protein sequence ID" value="Pp3c16_9890V3.5"/>
    <property type="gene ID" value="Pp3c16_9890"/>
</dbReference>
<name>A0A2K1J7W2_PHYPA</name>
<evidence type="ECO:0000256" key="2">
    <source>
        <dbReference type="ARBA" id="ARBA00009773"/>
    </source>
</evidence>
<feature type="region of interest" description="Disordered" evidence="6">
    <location>
        <begin position="1"/>
        <end position="63"/>
    </location>
</feature>
<dbReference type="GeneID" id="112293440"/>
<feature type="transmembrane region" description="Helical" evidence="7">
    <location>
        <begin position="123"/>
        <end position="148"/>
    </location>
</feature>
<evidence type="ECO:0008006" key="11">
    <source>
        <dbReference type="Google" id="ProtNLM"/>
    </source>
</evidence>
<protein>
    <recommendedName>
        <fullName evidence="11">Transmembrane protein 245</fullName>
    </recommendedName>
</protein>
<feature type="compositionally biased region" description="Basic and acidic residues" evidence="6">
    <location>
        <begin position="8"/>
        <end position="18"/>
    </location>
</feature>
<dbReference type="FunCoup" id="A0A2K1J7W2">
    <property type="interactions" value="75"/>
</dbReference>
<evidence type="ECO:0000313" key="10">
    <source>
        <dbReference type="Proteomes" id="UP000006727"/>
    </source>
</evidence>
<evidence type="ECO:0000256" key="1">
    <source>
        <dbReference type="ARBA" id="ARBA00004141"/>
    </source>
</evidence>
<evidence type="ECO:0000256" key="7">
    <source>
        <dbReference type="SAM" id="Phobius"/>
    </source>
</evidence>
<evidence type="ECO:0000256" key="4">
    <source>
        <dbReference type="ARBA" id="ARBA00022989"/>
    </source>
</evidence>
<dbReference type="PANTHER" id="PTHR21716:SF4">
    <property type="entry name" value="TRANSMEMBRANE PROTEIN 245"/>
    <property type="match status" value="1"/>
</dbReference>
<feature type="transmembrane region" description="Helical" evidence="7">
    <location>
        <begin position="525"/>
        <end position="558"/>
    </location>
</feature>
<dbReference type="Gramene" id="Pp3c16_9890V3.1">
    <property type="protein sequence ID" value="Pp3c16_9890V3.1"/>
    <property type="gene ID" value="Pp3c16_9890"/>
</dbReference>
<keyword evidence="3 7" id="KW-0812">Transmembrane</keyword>
<dbReference type="Gramene" id="Pp3c16_9890V3.4">
    <property type="protein sequence ID" value="Pp3c16_9890V3.4"/>
    <property type="gene ID" value="Pp3c16_9890"/>
</dbReference>
<keyword evidence="5 7" id="KW-0472">Membrane</keyword>
<dbReference type="InterPro" id="IPR002549">
    <property type="entry name" value="AI-2E-like"/>
</dbReference>
<evidence type="ECO:0000313" key="8">
    <source>
        <dbReference type="EMBL" id="PNR37625.1"/>
    </source>
</evidence>
<evidence type="ECO:0000313" key="9">
    <source>
        <dbReference type="EnsemblPlants" id="Pp3c16_9890V3.1"/>
    </source>
</evidence>
<keyword evidence="4 7" id="KW-1133">Transmembrane helix</keyword>
<feature type="transmembrane region" description="Helical" evidence="7">
    <location>
        <begin position="237"/>
        <end position="270"/>
    </location>
</feature>
<dbReference type="EnsemblPlants" id="Pp3c16_9890V3.1">
    <property type="protein sequence ID" value="Pp3c16_9890V3.1"/>
    <property type="gene ID" value="Pp3c16_9890"/>
</dbReference>
<organism evidence="8">
    <name type="scientific">Physcomitrium patens</name>
    <name type="common">Spreading-leaved earth moss</name>
    <name type="synonym">Physcomitrella patens</name>
    <dbReference type="NCBI Taxonomy" id="3218"/>
    <lineage>
        <taxon>Eukaryota</taxon>
        <taxon>Viridiplantae</taxon>
        <taxon>Streptophyta</taxon>
        <taxon>Embryophyta</taxon>
        <taxon>Bryophyta</taxon>
        <taxon>Bryophytina</taxon>
        <taxon>Bryopsida</taxon>
        <taxon>Funariidae</taxon>
        <taxon>Funariales</taxon>
        <taxon>Funariaceae</taxon>
        <taxon>Physcomitrium</taxon>
    </lineage>
</organism>
<dbReference type="EnsemblPlants" id="Pp3c16_9890V3.5">
    <property type="protein sequence ID" value="Pp3c16_9890V3.5"/>
    <property type="gene ID" value="Pp3c16_9890"/>
</dbReference>
<dbReference type="PaxDb" id="3218-PP1S439_15V6.2"/>
<accession>A0A2K1J7W2</accession>
<dbReference type="KEGG" id="ppp:112293440"/>
<reference evidence="8 10" key="2">
    <citation type="journal article" date="2018" name="Plant J.">
        <title>The Physcomitrella patens chromosome-scale assembly reveals moss genome structure and evolution.</title>
        <authorList>
            <person name="Lang D."/>
            <person name="Ullrich K.K."/>
            <person name="Murat F."/>
            <person name="Fuchs J."/>
            <person name="Jenkins J."/>
            <person name="Haas F.B."/>
            <person name="Piednoel M."/>
            <person name="Gundlach H."/>
            <person name="Van Bel M."/>
            <person name="Meyberg R."/>
            <person name="Vives C."/>
            <person name="Morata J."/>
            <person name="Symeonidi A."/>
            <person name="Hiss M."/>
            <person name="Muchero W."/>
            <person name="Kamisugi Y."/>
            <person name="Saleh O."/>
            <person name="Blanc G."/>
            <person name="Decker E.L."/>
            <person name="van Gessel N."/>
            <person name="Grimwood J."/>
            <person name="Hayes R.D."/>
            <person name="Graham S.W."/>
            <person name="Gunter L.E."/>
            <person name="McDaniel S.F."/>
            <person name="Hoernstein S.N.W."/>
            <person name="Larsson A."/>
            <person name="Li F.W."/>
            <person name="Perroud P.F."/>
            <person name="Phillips J."/>
            <person name="Ranjan P."/>
            <person name="Rokshar D.S."/>
            <person name="Rothfels C.J."/>
            <person name="Schneider L."/>
            <person name="Shu S."/>
            <person name="Stevenson D.W."/>
            <person name="Thummler F."/>
            <person name="Tillich M."/>
            <person name="Villarreal Aguilar J.C."/>
            <person name="Widiez T."/>
            <person name="Wong G.K."/>
            <person name="Wymore A."/>
            <person name="Zhang Y."/>
            <person name="Zimmer A.D."/>
            <person name="Quatrano R.S."/>
            <person name="Mayer K.F.X."/>
            <person name="Goodstein D."/>
            <person name="Casacuberta J.M."/>
            <person name="Vandepoele K."/>
            <person name="Reski R."/>
            <person name="Cuming A.C."/>
            <person name="Tuskan G.A."/>
            <person name="Maumus F."/>
            <person name="Salse J."/>
            <person name="Schmutz J."/>
            <person name="Rensing S.A."/>
        </authorList>
    </citation>
    <scope>NUCLEOTIDE SEQUENCE [LARGE SCALE GENOMIC DNA]</scope>
    <source>
        <strain evidence="9 10">cv. Gransden 2004</strain>
    </source>
</reference>
<dbReference type="EnsemblPlants" id="Pp3c16_9890V3.4">
    <property type="protein sequence ID" value="Pp3c16_9890V3.4"/>
    <property type="gene ID" value="Pp3c16_9890"/>
</dbReference>
<comment type="similarity">
    <text evidence="2">Belongs to the autoinducer-2 exporter (AI-2E) (TC 2.A.86) family.</text>
</comment>
<reference evidence="8 10" key="1">
    <citation type="journal article" date="2008" name="Science">
        <title>The Physcomitrella genome reveals evolutionary insights into the conquest of land by plants.</title>
        <authorList>
            <person name="Rensing S."/>
            <person name="Lang D."/>
            <person name="Zimmer A."/>
            <person name="Terry A."/>
            <person name="Salamov A."/>
            <person name="Shapiro H."/>
            <person name="Nishiyama T."/>
            <person name="Perroud P.-F."/>
            <person name="Lindquist E."/>
            <person name="Kamisugi Y."/>
            <person name="Tanahashi T."/>
            <person name="Sakakibara K."/>
            <person name="Fujita T."/>
            <person name="Oishi K."/>
            <person name="Shin-I T."/>
            <person name="Kuroki Y."/>
            <person name="Toyoda A."/>
            <person name="Suzuki Y."/>
            <person name="Hashimoto A."/>
            <person name="Yamaguchi K."/>
            <person name="Sugano A."/>
            <person name="Kohara Y."/>
            <person name="Fujiyama A."/>
            <person name="Anterola A."/>
            <person name="Aoki S."/>
            <person name="Ashton N."/>
            <person name="Barbazuk W.B."/>
            <person name="Barker E."/>
            <person name="Bennetzen J."/>
            <person name="Bezanilla M."/>
            <person name="Blankenship R."/>
            <person name="Cho S.H."/>
            <person name="Dutcher S."/>
            <person name="Estelle M."/>
            <person name="Fawcett J.A."/>
            <person name="Gundlach H."/>
            <person name="Hanada K."/>
            <person name="Heyl A."/>
            <person name="Hicks K.A."/>
            <person name="Hugh J."/>
            <person name="Lohr M."/>
            <person name="Mayer K."/>
            <person name="Melkozernov A."/>
            <person name="Murata T."/>
            <person name="Nelson D."/>
            <person name="Pils B."/>
            <person name="Prigge M."/>
            <person name="Reiss B."/>
            <person name="Renner T."/>
            <person name="Rombauts S."/>
            <person name="Rushton P."/>
            <person name="Sanderfoot A."/>
            <person name="Schween G."/>
            <person name="Shiu S.-H."/>
            <person name="Stueber K."/>
            <person name="Theodoulou F.L."/>
            <person name="Tu H."/>
            <person name="Van de Peer Y."/>
            <person name="Verrier P.J."/>
            <person name="Waters E."/>
            <person name="Wood A."/>
            <person name="Yang L."/>
            <person name="Cove D."/>
            <person name="Cuming A."/>
            <person name="Hasebe M."/>
            <person name="Lucas S."/>
            <person name="Mishler D.B."/>
            <person name="Reski R."/>
            <person name="Grigoriev I."/>
            <person name="Quatrano R.S."/>
            <person name="Boore J.L."/>
        </authorList>
    </citation>
    <scope>NUCLEOTIDE SEQUENCE [LARGE SCALE GENOMIC DNA]</scope>
    <source>
        <strain evidence="9 10">cv. Gransden 2004</strain>
    </source>
</reference>
<dbReference type="EMBL" id="ABEU02000016">
    <property type="protein sequence ID" value="PNR37625.1"/>
    <property type="molecule type" value="Genomic_DNA"/>
</dbReference>
<dbReference type="EnsemblPlants" id="Pp3c16_9890V3.3">
    <property type="protein sequence ID" value="Pp3c16_9890V3.3"/>
    <property type="gene ID" value="Pp3c16_9890"/>
</dbReference>
<dbReference type="Gramene" id="Pp3c16_9890V3.3">
    <property type="protein sequence ID" value="Pp3c16_9890V3.3"/>
    <property type="gene ID" value="Pp3c16_9890"/>
</dbReference>
<dbReference type="AlphaFoldDB" id="A0A2K1J7W2"/>